<gene>
    <name evidence="2" type="ORF">EPI10_011090</name>
</gene>
<dbReference type="Pfam" id="PF03732">
    <property type="entry name" value="Retrotrans_gag"/>
    <property type="match status" value="1"/>
</dbReference>
<keyword evidence="3" id="KW-1185">Reference proteome</keyword>
<dbReference type="AlphaFoldDB" id="A0A5B6W8I5"/>
<dbReference type="OrthoDB" id="2272416at2759"/>
<evidence type="ECO:0000313" key="2">
    <source>
        <dbReference type="EMBL" id="KAA3477182.1"/>
    </source>
</evidence>
<proteinExistence type="predicted"/>
<dbReference type="Proteomes" id="UP000325315">
    <property type="component" value="Unassembled WGS sequence"/>
</dbReference>
<reference evidence="3" key="1">
    <citation type="journal article" date="2019" name="Plant Biotechnol. J.">
        <title>Genome sequencing of the Australian wild diploid species Gossypium australe highlights disease resistance and delayed gland morphogenesis.</title>
        <authorList>
            <person name="Cai Y."/>
            <person name="Cai X."/>
            <person name="Wang Q."/>
            <person name="Wang P."/>
            <person name="Zhang Y."/>
            <person name="Cai C."/>
            <person name="Xu Y."/>
            <person name="Wang K."/>
            <person name="Zhou Z."/>
            <person name="Wang C."/>
            <person name="Geng S."/>
            <person name="Li B."/>
            <person name="Dong Q."/>
            <person name="Hou Y."/>
            <person name="Wang H."/>
            <person name="Ai P."/>
            <person name="Liu Z."/>
            <person name="Yi F."/>
            <person name="Sun M."/>
            <person name="An G."/>
            <person name="Cheng J."/>
            <person name="Zhang Y."/>
            <person name="Shi Q."/>
            <person name="Xie Y."/>
            <person name="Shi X."/>
            <person name="Chang Y."/>
            <person name="Huang F."/>
            <person name="Chen Y."/>
            <person name="Hong S."/>
            <person name="Mi L."/>
            <person name="Sun Q."/>
            <person name="Zhang L."/>
            <person name="Zhou B."/>
            <person name="Peng R."/>
            <person name="Zhang X."/>
            <person name="Liu F."/>
        </authorList>
    </citation>
    <scope>NUCLEOTIDE SEQUENCE [LARGE SCALE GENOMIC DNA]</scope>
    <source>
        <strain evidence="3">cv. PA1801</strain>
    </source>
</reference>
<comment type="caution">
    <text evidence="2">The sequence shown here is derived from an EMBL/GenBank/DDBJ whole genome shotgun (WGS) entry which is preliminary data.</text>
</comment>
<dbReference type="EMBL" id="SMMG02000004">
    <property type="protein sequence ID" value="KAA3477182.1"/>
    <property type="molecule type" value="Genomic_DNA"/>
</dbReference>
<evidence type="ECO:0000259" key="1">
    <source>
        <dbReference type="Pfam" id="PF03732"/>
    </source>
</evidence>
<name>A0A5B6W8I5_9ROSI</name>
<feature type="domain" description="Retrotransposon gag" evidence="1">
    <location>
        <begin position="33"/>
        <end position="75"/>
    </location>
</feature>
<evidence type="ECO:0000313" key="3">
    <source>
        <dbReference type="Proteomes" id="UP000325315"/>
    </source>
</evidence>
<sequence>MEPKSLGPLLMMMSSELSFGLRIPLACLMRFLEFRKNYISQRFIDHKRKEFLELKQGCMSVTEYEREFVRLSQYA</sequence>
<organism evidence="2 3">
    <name type="scientific">Gossypium australe</name>
    <dbReference type="NCBI Taxonomy" id="47621"/>
    <lineage>
        <taxon>Eukaryota</taxon>
        <taxon>Viridiplantae</taxon>
        <taxon>Streptophyta</taxon>
        <taxon>Embryophyta</taxon>
        <taxon>Tracheophyta</taxon>
        <taxon>Spermatophyta</taxon>
        <taxon>Magnoliopsida</taxon>
        <taxon>eudicotyledons</taxon>
        <taxon>Gunneridae</taxon>
        <taxon>Pentapetalae</taxon>
        <taxon>rosids</taxon>
        <taxon>malvids</taxon>
        <taxon>Malvales</taxon>
        <taxon>Malvaceae</taxon>
        <taxon>Malvoideae</taxon>
        <taxon>Gossypium</taxon>
    </lineage>
</organism>
<accession>A0A5B6W8I5</accession>
<protein>
    <submittedName>
        <fullName evidence="2">2-succinyl-5-enolpyruvyl-6-hydroxy-3-cyclohexene-1-carboxylate synthase</fullName>
    </submittedName>
</protein>
<dbReference type="InterPro" id="IPR005162">
    <property type="entry name" value="Retrotrans_gag_dom"/>
</dbReference>